<proteinExistence type="inferred from homology"/>
<dbReference type="Gene3D" id="3.40.640.10">
    <property type="entry name" value="Type I PLP-dependent aspartate aminotransferase-like (Major domain)"/>
    <property type="match status" value="1"/>
</dbReference>
<dbReference type="GO" id="GO:0016740">
    <property type="term" value="F:transferase activity"/>
    <property type="evidence" value="ECO:0007669"/>
    <property type="project" value="UniProtKB-KW"/>
</dbReference>
<evidence type="ECO:0000256" key="5">
    <source>
        <dbReference type="RuleBase" id="RU003693"/>
    </source>
</evidence>
<reference evidence="8" key="1">
    <citation type="journal article" date="2023" name="Commun. Biol.">
        <title>Genome analysis of Parmales, the sister group of diatoms, reveals the evolutionary specialization of diatoms from phago-mixotrophs to photoautotrophs.</title>
        <authorList>
            <person name="Ban H."/>
            <person name="Sato S."/>
            <person name="Yoshikawa S."/>
            <person name="Yamada K."/>
            <person name="Nakamura Y."/>
            <person name="Ichinomiya M."/>
            <person name="Sato N."/>
            <person name="Blanc-Mathieu R."/>
            <person name="Endo H."/>
            <person name="Kuwata A."/>
            <person name="Ogata H."/>
        </authorList>
    </citation>
    <scope>NUCLEOTIDE SEQUENCE [LARGE SCALE GENOMIC DNA]</scope>
    <source>
        <strain evidence="8">NIES 3701</strain>
    </source>
</reference>
<dbReference type="Gene3D" id="3.90.1150.10">
    <property type="entry name" value="Aspartate Aminotransferase, domain 1"/>
    <property type="match status" value="1"/>
</dbReference>
<evidence type="ECO:0000256" key="2">
    <source>
        <dbReference type="ARBA" id="ARBA00010008"/>
    </source>
</evidence>
<dbReference type="Proteomes" id="UP001165085">
    <property type="component" value="Unassembled WGS sequence"/>
</dbReference>
<keyword evidence="8" id="KW-1185">Reference proteome</keyword>
<dbReference type="OrthoDB" id="2382073at2759"/>
<evidence type="ECO:0000256" key="4">
    <source>
        <dbReference type="ARBA" id="ARBA00022898"/>
    </source>
</evidence>
<evidence type="ECO:0000259" key="6">
    <source>
        <dbReference type="Pfam" id="PF00155"/>
    </source>
</evidence>
<sequence>MSTAAPSWASRFASKITSRIETNLHRRLTRSDGSLIDFASNDYLGLCHSPITRVTKSRGSIGSTGSRLLSGNTDAHEELEALFTETFGGGKGGKSALLFNSGYDANLSLLSSIPTAGDAIIADAECHNSTFMGARMSRCGVFRTFRHNDAEDLERVIDEVEVGDGGGIIVPVEGYYSMSGTVSPLEDILEVVVEKGAERGCPIGVVLDEAHSSGVWGGGLGMVAELGLSERQLSGILASVHTFGKAYGSHGAVVVDYAGLGEGGEGGEGGGPTAMIDYLINYARPLIYSTSLPPNHLMELRRNIEFVYSEEGERRRRKLFENVTHFKQCMKGAFGNGLVGGGVGGFGDEVSTPGPIQSILAPDSKTCIELARRMREEGGFDVFAIRPPTVPEGEERIRVVMHYHNSFEEIEGLVEKARSYAEDL</sequence>
<dbReference type="InterPro" id="IPR050087">
    <property type="entry name" value="AON_synthase_class-II"/>
</dbReference>
<protein>
    <recommendedName>
        <fullName evidence="6">Aminotransferase class I/classII large domain-containing protein</fullName>
    </recommendedName>
</protein>
<evidence type="ECO:0000313" key="7">
    <source>
        <dbReference type="EMBL" id="GMH65196.1"/>
    </source>
</evidence>
<dbReference type="InterPro" id="IPR015424">
    <property type="entry name" value="PyrdxlP-dep_Trfase"/>
</dbReference>
<dbReference type="EMBL" id="BRXY01000099">
    <property type="protein sequence ID" value="GMH65196.1"/>
    <property type="molecule type" value="Genomic_DNA"/>
</dbReference>
<dbReference type="InterPro" id="IPR015421">
    <property type="entry name" value="PyrdxlP-dep_Trfase_major"/>
</dbReference>
<dbReference type="InterPro" id="IPR001917">
    <property type="entry name" value="Aminotrans_II_pyridoxalP_BS"/>
</dbReference>
<organism evidence="7 8">
    <name type="scientific">Triparma strigata</name>
    <dbReference type="NCBI Taxonomy" id="1606541"/>
    <lineage>
        <taxon>Eukaryota</taxon>
        <taxon>Sar</taxon>
        <taxon>Stramenopiles</taxon>
        <taxon>Ochrophyta</taxon>
        <taxon>Bolidophyceae</taxon>
        <taxon>Parmales</taxon>
        <taxon>Triparmaceae</taxon>
        <taxon>Triparma</taxon>
    </lineage>
</organism>
<dbReference type="PANTHER" id="PTHR13693">
    <property type="entry name" value="CLASS II AMINOTRANSFERASE/8-AMINO-7-OXONONANOATE SYNTHASE"/>
    <property type="match status" value="1"/>
</dbReference>
<dbReference type="GO" id="GO:0030170">
    <property type="term" value="F:pyridoxal phosphate binding"/>
    <property type="evidence" value="ECO:0007669"/>
    <property type="project" value="InterPro"/>
</dbReference>
<dbReference type="InterPro" id="IPR004839">
    <property type="entry name" value="Aminotransferase_I/II_large"/>
</dbReference>
<dbReference type="PANTHER" id="PTHR13693:SF77">
    <property type="entry name" value="8-AMINO-7-OXONONANOATE SYNTHASE"/>
    <property type="match status" value="1"/>
</dbReference>
<evidence type="ECO:0000256" key="1">
    <source>
        <dbReference type="ARBA" id="ARBA00001933"/>
    </source>
</evidence>
<dbReference type="AlphaFoldDB" id="A0A9W7A3K7"/>
<feature type="domain" description="Aminotransferase class I/classII large" evidence="6">
    <location>
        <begin position="35"/>
        <end position="403"/>
    </location>
</feature>
<dbReference type="Pfam" id="PF00155">
    <property type="entry name" value="Aminotran_1_2"/>
    <property type="match status" value="1"/>
</dbReference>
<dbReference type="PROSITE" id="PS00599">
    <property type="entry name" value="AA_TRANSFER_CLASS_2"/>
    <property type="match status" value="1"/>
</dbReference>
<accession>A0A9W7A3K7</accession>
<gene>
    <name evidence="7" type="ORF">TrST_g3452</name>
</gene>
<comment type="caution">
    <text evidence="7">The sequence shown here is derived from an EMBL/GenBank/DDBJ whole genome shotgun (WGS) entry which is preliminary data.</text>
</comment>
<comment type="cofactor">
    <cofactor evidence="1 5">
        <name>pyridoxal 5'-phosphate</name>
        <dbReference type="ChEBI" id="CHEBI:597326"/>
    </cofactor>
</comment>
<evidence type="ECO:0000256" key="3">
    <source>
        <dbReference type="ARBA" id="ARBA00022679"/>
    </source>
</evidence>
<comment type="similarity">
    <text evidence="2">Belongs to the class-II pyridoxal-phosphate-dependent aminotransferase family. BioF subfamily.</text>
</comment>
<keyword evidence="3" id="KW-0808">Transferase</keyword>
<evidence type="ECO:0000313" key="8">
    <source>
        <dbReference type="Proteomes" id="UP001165085"/>
    </source>
</evidence>
<keyword evidence="4 5" id="KW-0663">Pyridoxal phosphate</keyword>
<name>A0A9W7A3K7_9STRA</name>
<dbReference type="InterPro" id="IPR015422">
    <property type="entry name" value="PyrdxlP-dep_Trfase_small"/>
</dbReference>
<dbReference type="SUPFAM" id="SSF53383">
    <property type="entry name" value="PLP-dependent transferases"/>
    <property type="match status" value="1"/>
</dbReference>